<feature type="domain" description="CorA-like transporter" evidence="3">
    <location>
        <begin position="13"/>
        <end position="312"/>
    </location>
</feature>
<sequence>MPELPLPAELGLSFSNCSDYPANLIVKGTSNHRSTLSSYKKRLDDAESKLCLVPDTDDVDQEFEVHFRDLKTADGKDVDKKNVHSPDGVARWLGTSFTPSSVDSSQRIATFSKRDPKCRFIYLYAENSRDKLKVTREVLVQILTFHQVMPLYLDFMFIFGAQSNPKDLRFSGFRERTMMRDPARGLPVPSLGRSGRNFQISYNLKGVTFKSKGNESMRLDEWSIRQAAIYHQFDIVFGTTLWIVTKGRLDIQQRYKELTGPDGRAEDKSFDSLEDCFRSTLAAHLLYCHWSTEDWRWYIRWLEDVIDEESSMVVYGPRGPGYAHREYKPYHIQDLQYWQDKTNEAVMVLEANVGVISALRKFYANLREHKDFPAELKNRVTDDIISFAAHLDEIIDDFNMQISRAKLLAGITNDRKELVVQHLQGQVAERTERLNLNLEREAIVMRIITIVTLVYLPATFVSTFFSTDIVKYQDQGDGNGAPGNGTFSAVAMRRWIQVTLPLTALTLVVAYSTYKIAEHTRQGVKLFEHSSQANNPAQRKAKTRPTSSSQQRSNPGLFRGLTRRLSALRMLNGASQAKASSLPLHETSKAAG</sequence>
<dbReference type="Gene3D" id="1.20.58.340">
    <property type="entry name" value="Magnesium transport protein CorA, transmembrane region"/>
    <property type="match status" value="1"/>
</dbReference>
<dbReference type="AlphaFoldDB" id="A0A6A6GYJ6"/>
<feature type="transmembrane region" description="Helical" evidence="2">
    <location>
        <begin position="443"/>
        <end position="465"/>
    </location>
</feature>
<protein>
    <recommendedName>
        <fullName evidence="3">CorA-like transporter domain-containing protein</fullName>
    </recommendedName>
</protein>
<proteinExistence type="predicted"/>
<evidence type="ECO:0000256" key="1">
    <source>
        <dbReference type="SAM" id="MobiDB-lite"/>
    </source>
</evidence>
<keyword evidence="2" id="KW-0472">Membrane</keyword>
<feature type="compositionally biased region" description="Polar residues" evidence="1">
    <location>
        <begin position="544"/>
        <end position="554"/>
    </location>
</feature>
<dbReference type="InterPro" id="IPR058257">
    <property type="entry name" value="CorA-like_dom"/>
</dbReference>
<dbReference type="Pfam" id="PF26616">
    <property type="entry name" value="CorA-like"/>
    <property type="match status" value="1"/>
</dbReference>
<organism evidence="4 5">
    <name type="scientific">Viridothelium virens</name>
    <name type="common">Speckled blister lichen</name>
    <name type="synonym">Trypethelium virens</name>
    <dbReference type="NCBI Taxonomy" id="1048519"/>
    <lineage>
        <taxon>Eukaryota</taxon>
        <taxon>Fungi</taxon>
        <taxon>Dikarya</taxon>
        <taxon>Ascomycota</taxon>
        <taxon>Pezizomycotina</taxon>
        <taxon>Dothideomycetes</taxon>
        <taxon>Dothideomycetes incertae sedis</taxon>
        <taxon>Trypetheliales</taxon>
        <taxon>Trypetheliaceae</taxon>
        <taxon>Viridothelium</taxon>
    </lineage>
</organism>
<feature type="region of interest" description="Disordered" evidence="1">
    <location>
        <begin position="528"/>
        <end position="559"/>
    </location>
</feature>
<keyword evidence="5" id="KW-1185">Reference proteome</keyword>
<evidence type="ECO:0000256" key="2">
    <source>
        <dbReference type="SAM" id="Phobius"/>
    </source>
</evidence>
<evidence type="ECO:0000259" key="3">
    <source>
        <dbReference type="Pfam" id="PF26616"/>
    </source>
</evidence>
<dbReference type="EMBL" id="ML991835">
    <property type="protein sequence ID" value="KAF2230825.1"/>
    <property type="molecule type" value="Genomic_DNA"/>
</dbReference>
<evidence type="ECO:0000313" key="5">
    <source>
        <dbReference type="Proteomes" id="UP000800092"/>
    </source>
</evidence>
<gene>
    <name evidence="4" type="ORF">EV356DRAFT_508130</name>
</gene>
<dbReference type="Proteomes" id="UP000800092">
    <property type="component" value="Unassembled WGS sequence"/>
</dbReference>
<accession>A0A6A6GYJ6</accession>
<dbReference type="OrthoDB" id="5396681at2759"/>
<keyword evidence="2" id="KW-0812">Transmembrane</keyword>
<evidence type="ECO:0000313" key="4">
    <source>
        <dbReference type="EMBL" id="KAF2230825.1"/>
    </source>
</evidence>
<keyword evidence="2" id="KW-1133">Transmembrane helix</keyword>
<name>A0A6A6GYJ6_VIRVR</name>
<reference evidence="4" key="1">
    <citation type="journal article" date="2020" name="Stud. Mycol.">
        <title>101 Dothideomycetes genomes: a test case for predicting lifestyles and emergence of pathogens.</title>
        <authorList>
            <person name="Haridas S."/>
            <person name="Albert R."/>
            <person name="Binder M."/>
            <person name="Bloem J."/>
            <person name="Labutti K."/>
            <person name="Salamov A."/>
            <person name="Andreopoulos B."/>
            <person name="Baker S."/>
            <person name="Barry K."/>
            <person name="Bills G."/>
            <person name="Bluhm B."/>
            <person name="Cannon C."/>
            <person name="Castanera R."/>
            <person name="Culley D."/>
            <person name="Daum C."/>
            <person name="Ezra D."/>
            <person name="Gonzalez J."/>
            <person name="Henrissat B."/>
            <person name="Kuo A."/>
            <person name="Liang C."/>
            <person name="Lipzen A."/>
            <person name="Lutzoni F."/>
            <person name="Magnuson J."/>
            <person name="Mondo S."/>
            <person name="Nolan M."/>
            <person name="Ohm R."/>
            <person name="Pangilinan J."/>
            <person name="Park H.-J."/>
            <person name="Ramirez L."/>
            <person name="Alfaro M."/>
            <person name="Sun H."/>
            <person name="Tritt A."/>
            <person name="Yoshinaga Y."/>
            <person name="Zwiers L.-H."/>
            <person name="Turgeon B."/>
            <person name="Goodwin S."/>
            <person name="Spatafora J."/>
            <person name="Crous P."/>
            <person name="Grigoriev I."/>
        </authorList>
    </citation>
    <scope>NUCLEOTIDE SEQUENCE</scope>
    <source>
        <strain evidence="4">Tuck. ex Michener</strain>
    </source>
</reference>